<dbReference type="SUPFAM" id="SSF81301">
    <property type="entry name" value="Nucleotidyltransferase"/>
    <property type="match status" value="1"/>
</dbReference>
<feature type="compositionally biased region" description="Polar residues" evidence="1">
    <location>
        <begin position="1"/>
        <end position="21"/>
    </location>
</feature>
<feature type="region of interest" description="Disordered" evidence="1">
    <location>
        <begin position="1"/>
        <end position="29"/>
    </location>
</feature>
<organism evidence="3 4">
    <name type="scientific">Meloidogyne javanica</name>
    <name type="common">Root-knot nematode worm</name>
    <dbReference type="NCBI Taxonomy" id="6303"/>
    <lineage>
        <taxon>Eukaryota</taxon>
        <taxon>Metazoa</taxon>
        <taxon>Ecdysozoa</taxon>
        <taxon>Nematoda</taxon>
        <taxon>Chromadorea</taxon>
        <taxon>Rhabditida</taxon>
        <taxon>Tylenchina</taxon>
        <taxon>Tylenchomorpha</taxon>
        <taxon>Tylenchoidea</taxon>
        <taxon>Meloidogynidae</taxon>
        <taxon>Meloidogyninae</taxon>
        <taxon>Meloidogyne</taxon>
        <taxon>Meloidogyne incognita group</taxon>
    </lineage>
</organism>
<protein>
    <submittedName>
        <fullName evidence="4">Polynucleotide adenylyltransferase</fullName>
    </submittedName>
</protein>
<dbReference type="GO" id="GO:1990817">
    <property type="term" value="F:poly(A) RNA polymerase activity"/>
    <property type="evidence" value="ECO:0007669"/>
    <property type="project" value="TreeGrafter"/>
</dbReference>
<name>A0A915MTC5_MELJA</name>
<sequence length="86" mass="10003">MSSNDLQQQQQISVPTITPQYGVSPPICTKTPTEKDLRLTKELEEYFKKCGLYETDVDMQRRLEVLRKINTMVKKWVKNVSVDKAI</sequence>
<evidence type="ECO:0000313" key="4">
    <source>
        <dbReference type="WBParaSite" id="scaffold5249_cov206.g9331"/>
    </source>
</evidence>
<accession>A0A915MTC5</accession>
<reference evidence="4" key="1">
    <citation type="submission" date="2022-11" db="UniProtKB">
        <authorList>
            <consortium name="WormBaseParasite"/>
        </authorList>
    </citation>
    <scope>IDENTIFICATION</scope>
</reference>
<evidence type="ECO:0000256" key="1">
    <source>
        <dbReference type="SAM" id="MobiDB-lite"/>
    </source>
</evidence>
<dbReference type="Gene3D" id="1.10.1410.10">
    <property type="match status" value="1"/>
</dbReference>
<dbReference type="GO" id="GO:0005634">
    <property type="term" value="C:nucleus"/>
    <property type="evidence" value="ECO:0007669"/>
    <property type="project" value="TreeGrafter"/>
</dbReference>
<dbReference type="InterPro" id="IPR048840">
    <property type="entry name" value="PolA_pol_NTPase"/>
</dbReference>
<evidence type="ECO:0000259" key="2">
    <source>
        <dbReference type="Pfam" id="PF20750"/>
    </source>
</evidence>
<dbReference type="InterPro" id="IPR043519">
    <property type="entry name" value="NT_sf"/>
</dbReference>
<evidence type="ECO:0000313" key="3">
    <source>
        <dbReference type="Proteomes" id="UP000887561"/>
    </source>
</evidence>
<dbReference type="Pfam" id="PF20750">
    <property type="entry name" value="PAP_NTPase"/>
    <property type="match status" value="1"/>
</dbReference>
<dbReference type="PANTHER" id="PTHR10682">
    <property type="entry name" value="POLY A POLYMERASE"/>
    <property type="match status" value="1"/>
</dbReference>
<dbReference type="Gene3D" id="3.30.460.10">
    <property type="entry name" value="Beta Polymerase, domain 2"/>
    <property type="match status" value="1"/>
</dbReference>
<feature type="domain" description="Poly(A) polymerase nucleotidyltransferase" evidence="2">
    <location>
        <begin position="22"/>
        <end position="84"/>
    </location>
</feature>
<dbReference type="WBParaSite" id="scaffold5249_cov206.g9331">
    <property type="protein sequence ID" value="scaffold5249_cov206.g9331"/>
    <property type="gene ID" value="scaffold5249_cov206.g9331"/>
</dbReference>
<proteinExistence type="predicted"/>
<dbReference type="AlphaFoldDB" id="A0A915MTC5"/>
<dbReference type="Proteomes" id="UP000887561">
    <property type="component" value="Unplaced"/>
</dbReference>
<keyword evidence="3" id="KW-1185">Reference proteome</keyword>
<dbReference type="PANTHER" id="PTHR10682:SF10">
    <property type="entry name" value="POLYNUCLEOTIDE ADENYLYLTRANSFERASE"/>
    <property type="match status" value="1"/>
</dbReference>